<dbReference type="GO" id="GO:0005634">
    <property type="term" value="C:nucleus"/>
    <property type="evidence" value="ECO:0007669"/>
    <property type="project" value="TreeGrafter"/>
</dbReference>
<dbReference type="Gramene" id="OPUNC05G22230.1">
    <property type="protein sequence ID" value="OPUNC05G22230.1"/>
    <property type="gene ID" value="OPUNC05G22230"/>
</dbReference>
<keyword evidence="5" id="KW-0479">Metal-binding</keyword>
<dbReference type="InterPro" id="IPR013137">
    <property type="entry name" value="Znf_TFIIB"/>
</dbReference>
<dbReference type="Gene3D" id="1.10.472.170">
    <property type="match status" value="1"/>
</dbReference>
<keyword evidence="5" id="KW-0862">Zinc</keyword>
<keyword evidence="9" id="KW-1185">Reference proteome</keyword>
<dbReference type="STRING" id="4537.A0A0E0L5B1"/>
<dbReference type="AlphaFoldDB" id="A0A0E0L5B1"/>
<evidence type="ECO:0000256" key="3">
    <source>
        <dbReference type="ARBA" id="ARBA00023015"/>
    </source>
</evidence>
<accession>A0A0E0L5B1</accession>
<dbReference type="InterPro" id="IPR000812">
    <property type="entry name" value="TFIIB"/>
</dbReference>
<reference evidence="8" key="1">
    <citation type="submission" date="2015-04" db="UniProtKB">
        <authorList>
            <consortium name="EnsemblPlants"/>
        </authorList>
    </citation>
    <scope>IDENTIFICATION</scope>
</reference>
<feature type="region of interest" description="Disordered" evidence="6">
    <location>
        <begin position="54"/>
        <end position="78"/>
    </location>
</feature>
<evidence type="ECO:0000313" key="8">
    <source>
        <dbReference type="EnsemblPlants" id="OPUNC05G22230.1"/>
    </source>
</evidence>
<dbReference type="SUPFAM" id="SSF57783">
    <property type="entry name" value="Zinc beta-ribbon"/>
    <property type="match status" value="1"/>
</dbReference>
<dbReference type="InterPro" id="IPR013150">
    <property type="entry name" value="TFIIB_cyclin"/>
</dbReference>
<keyword evidence="5" id="KW-0863">Zinc-finger</keyword>
<dbReference type="GO" id="GO:0008270">
    <property type="term" value="F:zinc ion binding"/>
    <property type="evidence" value="ECO:0007669"/>
    <property type="project" value="UniProtKB-KW"/>
</dbReference>
<evidence type="ECO:0000256" key="5">
    <source>
        <dbReference type="PROSITE-ProRule" id="PRU00469"/>
    </source>
</evidence>
<dbReference type="SUPFAM" id="SSF47954">
    <property type="entry name" value="Cyclin-like"/>
    <property type="match status" value="2"/>
</dbReference>
<dbReference type="EnsemblPlants" id="OPUNC05G22230.1">
    <property type="protein sequence ID" value="OPUNC05G22230.1"/>
    <property type="gene ID" value="OPUNC05G22230"/>
</dbReference>
<evidence type="ECO:0000256" key="6">
    <source>
        <dbReference type="SAM" id="MobiDB-lite"/>
    </source>
</evidence>
<dbReference type="PROSITE" id="PS00782">
    <property type="entry name" value="TFIIB"/>
    <property type="match status" value="1"/>
</dbReference>
<dbReference type="CDD" id="cd20551">
    <property type="entry name" value="CYCLIN_TFIIB_rpt1"/>
    <property type="match status" value="1"/>
</dbReference>
<dbReference type="HOGENOM" id="CLU_043736_1_1_1"/>
<comment type="similarity">
    <text evidence="1">Belongs to the TFIIB family.</text>
</comment>
<dbReference type="GO" id="GO:0070897">
    <property type="term" value="P:transcription preinitiation complex assembly"/>
    <property type="evidence" value="ECO:0007669"/>
    <property type="project" value="InterPro"/>
</dbReference>
<sequence length="322" mass="34454">MHDAAANDGAYCPDCRRATPVVLDHTTGDTICTECALVLDARYIDETSEWRTFANDGASEDRDPNRVGDRADPFLPENVGGTTIAYSAPLKSQQAKSAGGEGGAAPLLTRRRVDVGPSPEKTLLAAFKGIADMADRLGLVATIRDRAKEVFKKLGEAPKGFPRGRNRDAVYAACLFIACRNEGMPRTYKELASVTAEGAAAKKEIGRLTTLIKKHLGDQDEGKAMGIGVVRSTDYLRRFCSRLGLGHQEVRAAGEAVRRLEERLDVRRNPESIAAAIIYMVVQRTGGGKSVRDVATATGVAEATITAAQKELAPHASVLFGG</sequence>
<evidence type="ECO:0000256" key="1">
    <source>
        <dbReference type="ARBA" id="ARBA00010857"/>
    </source>
</evidence>
<evidence type="ECO:0000313" key="9">
    <source>
        <dbReference type="Proteomes" id="UP000026962"/>
    </source>
</evidence>
<dbReference type="InterPro" id="IPR036915">
    <property type="entry name" value="Cyclin-like_sf"/>
</dbReference>
<proteinExistence type="inferred from homology"/>
<dbReference type="Pfam" id="PF08271">
    <property type="entry name" value="Zn_Ribbon_TF"/>
    <property type="match status" value="1"/>
</dbReference>
<keyword evidence="4" id="KW-0804">Transcription</keyword>
<dbReference type="SMART" id="SM00385">
    <property type="entry name" value="CYCLIN"/>
    <property type="match status" value="2"/>
</dbReference>
<evidence type="ECO:0000259" key="7">
    <source>
        <dbReference type="PROSITE" id="PS51134"/>
    </source>
</evidence>
<reference evidence="8" key="2">
    <citation type="submission" date="2018-05" db="EMBL/GenBank/DDBJ databases">
        <title>OpunRS2 (Oryza punctata Reference Sequence Version 2).</title>
        <authorList>
            <person name="Zhang J."/>
            <person name="Kudrna D."/>
            <person name="Lee S."/>
            <person name="Talag J."/>
            <person name="Welchert J."/>
            <person name="Wing R.A."/>
        </authorList>
    </citation>
    <scope>NUCLEOTIDE SEQUENCE [LARGE SCALE GENOMIC DNA]</scope>
</reference>
<organism evidence="8">
    <name type="scientific">Oryza punctata</name>
    <name type="common">Red rice</name>
    <dbReference type="NCBI Taxonomy" id="4537"/>
    <lineage>
        <taxon>Eukaryota</taxon>
        <taxon>Viridiplantae</taxon>
        <taxon>Streptophyta</taxon>
        <taxon>Embryophyta</taxon>
        <taxon>Tracheophyta</taxon>
        <taxon>Spermatophyta</taxon>
        <taxon>Magnoliopsida</taxon>
        <taxon>Liliopsida</taxon>
        <taxon>Poales</taxon>
        <taxon>Poaceae</taxon>
        <taxon>BOP clade</taxon>
        <taxon>Oryzoideae</taxon>
        <taxon>Oryzeae</taxon>
        <taxon>Oryzinae</taxon>
        <taxon>Oryza</taxon>
    </lineage>
</organism>
<dbReference type="PROSITE" id="PS51134">
    <property type="entry name" value="ZF_TFIIB"/>
    <property type="match status" value="1"/>
</dbReference>
<dbReference type="InterPro" id="IPR013763">
    <property type="entry name" value="Cyclin-like_dom"/>
</dbReference>
<feature type="compositionally biased region" description="Basic and acidic residues" evidence="6">
    <location>
        <begin position="59"/>
        <end position="72"/>
    </location>
</feature>
<dbReference type="FunFam" id="1.10.472.170:FF:000001">
    <property type="entry name" value="Transcription initiation factor IIB"/>
    <property type="match status" value="1"/>
</dbReference>
<dbReference type="OMA" id="DCHRTTE"/>
<feature type="domain" description="TFIIB-type" evidence="7">
    <location>
        <begin position="8"/>
        <end position="40"/>
    </location>
</feature>
<dbReference type="GO" id="GO:0097550">
    <property type="term" value="C:transcription preinitiation complex"/>
    <property type="evidence" value="ECO:0007669"/>
    <property type="project" value="TreeGrafter"/>
</dbReference>
<keyword evidence="2" id="KW-0677">Repeat</keyword>
<dbReference type="Gene3D" id="1.10.472.10">
    <property type="entry name" value="Cyclin-like"/>
    <property type="match status" value="1"/>
</dbReference>
<dbReference type="InterPro" id="IPR023486">
    <property type="entry name" value="TFIIB_CS"/>
</dbReference>
<dbReference type="GO" id="GO:0017025">
    <property type="term" value="F:TBP-class protein binding"/>
    <property type="evidence" value="ECO:0007669"/>
    <property type="project" value="InterPro"/>
</dbReference>
<keyword evidence="3" id="KW-0805">Transcription regulation</keyword>
<dbReference type="PANTHER" id="PTHR11618">
    <property type="entry name" value="TRANSCRIPTION INITIATION FACTOR IIB-RELATED"/>
    <property type="match status" value="1"/>
</dbReference>
<dbReference type="PANTHER" id="PTHR11618:SF24">
    <property type="entry name" value="OS03G0193600 PROTEIN"/>
    <property type="match status" value="1"/>
</dbReference>
<dbReference type="eggNOG" id="KOG1597">
    <property type="taxonomic scope" value="Eukaryota"/>
</dbReference>
<name>A0A0E0L5B1_ORYPU</name>
<evidence type="ECO:0000256" key="2">
    <source>
        <dbReference type="ARBA" id="ARBA00022737"/>
    </source>
</evidence>
<dbReference type="FunFam" id="1.10.472.10:FF:000083">
    <property type="entry name" value="Transcription initiation factor IIB"/>
    <property type="match status" value="1"/>
</dbReference>
<dbReference type="Pfam" id="PF00382">
    <property type="entry name" value="TFIIB"/>
    <property type="match status" value="2"/>
</dbReference>
<protein>
    <recommendedName>
        <fullName evidence="7">TFIIB-type domain-containing protein</fullName>
    </recommendedName>
</protein>
<dbReference type="Proteomes" id="UP000026962">
    <property type="component" value="Chromosome 5"/>
</dbReference>
<evidence type="ECO:0000256" key="4">
    <source>
        <dbReference type="ARBA" id="ARBA00023163"/>
    </source>
</evidence>
<dbReference type="PRINTS" id="PR00685">
    <property type="entry name" value="TIFACTORIIB"/>
</dbReference>